<dbReference type="RefSeq" id="WP_077714967.1">
    <property type="nucleotide sequence ID" value="NZ_CP019698.1"/>
</dbReference>
<proteinExistence type="predicted"/>
<accession>A0A1S6IYR7</accession>
<dbReference type="Proteomes" id="UP000189464">
    <property type="component" value="Chromosome"/>
</dbReference>
<dbReference type="EMBL" id="CP019698">
    <property type="protein sequence ID" value="AQS59923.1"/>
    <property type="molecule type" value="Genomic_DNA"/>
</dbReference>
<gene>
    <name evidence="1" type="ORF">B0537_13050</name>
</gene>
<reference evidence="1 2" key="1">
    <citation type="journal article" date="2016" name="Int. J. Syst. Evol. Microbiol.">
        <title>Desulfotomaculum ferrireducens sp. nov., a moderately thermophilic sulfate-reducing and dissimilatory Fe(III)-reducing bacterium isolated from compost.</title>
        <authorList>
            <person name="Yang G."/>
            <person name="Guo J."/>
            <person name="Zhuang L."/>
            <person name="Yuan Y."/>
            <person name="Zhou S."/>
        </authorList>
    </citation>
    <scope>NUCLEOTIDE SEQUENCE [LARGE SCALE GENOMIC DNA]</scope>
    <source>
        <strain evidence="1 2">GSS09</strain>
    </source>
</reference>
<protein>
    <submittedName>
        <fullName evidence="1">Uncharacterized protein</fullName>
    </submittedName>
</protein>
<evidence type="ECO:0000313" key="2">
    <source>
        <dbReference type="Proteomes" id="UP000189464"/>
    </source>
</evidence>
<organism evidence="1 2">
    <name type="scientific">Desulforamulus ferrireducens</name>
    <dbReference type="NCBI Taxonomy" id="1833852"/>
    <lineage>
        <taxon>Bacteria</taxon>
        <taxon>Bacillati</taxon>
        <taxon>Bacillota</taxon>
        <taxon>Clostridia</taxon>
        <taxon>Eubacteriales</taxon>
        <taxon>Peptococcaceae</taxon>
        <taxon>Desulforamulus</taxon>
    </lineage>
</organism>
<dbReference type="OrthoDB" id="1954999at2"/>
<dbReference type="AlphaFoldDB" id="A0A1S6IYR7"/>
<name>A0A1S6IYR7_9FIRM</name>
<dbReference type="STRING" id="1833852.B0537_13050"/>
<keyword evidence="2" id="KW-1185">Reference proteome</keyword>
<dbReference type="KEGG" id="dfg:B0537_13050"/>
<sequence>MKDYRKELEFLLASDAFKNILNADVIKLCQLNAVLALLVKVGIPFDLAYSPGTRREAAAIELVVFINPTTTLNSVLDLEPGGSIFSGNILP</sequence>
<evidence type="ECO:0000313" key="1">
    <source>
        <dbReference type="EMBL" id="AQS59923.1"/>
    </source>
</evidence>